<sequence length="399" mass="44968">MGFVFNVVEHVLPGQHIREYVHSINGPQETVVQLAIKQYIPKDRPSLVPRNAITIIGTHGTGFPKKELYEPLWEDLYTKLKTNSIPLRAIWVADISNQGASGILNEDIQGDTNFLANWFDHSRDLLHMINHFREEMPRPIIGVGHSMGCAQLAVPGPNPAKFAAVKRDIWPSRQEAQEALRKSLRKWDSRVVDRYLDFGLRSVPTRLYNPDTDPSVPAAAVTLTTSKHQEAWSYTIPNLEPESAGLDRLLLPDWNFASTRNYIYSRPECHIAAQNLPYIRPSVLWVYGGKSYLSPLDEQDSKLNATGTGVGGSGGVKEGMVAKAVLEKGSHTLVLEDVDWSATVASGWIQKWFSKWMEEEGFWESYRSKRSDAEMLRLSEQAFKVSQLKAVTDRTKVKL</sequence>
<dbReference type="RefSeq" id="XP_040732062.1">
    <property type="nucleotide sequence ID" value="XM_040875827.1"/>
</dbReference>
<proteinExistence type="predicted"/>
<keyword evidence="2" id="KW-1185">Reference proteome</keyword>
<dbReference type="STRING" id="1196081.A0A364KVF8"/>
<dbReference type="AlphaFoldDB" id="A0A364KVF8"/>
<accession>A0A364KVF8</accession>
<gene>
    <name evidence="1" type="ORF">BHQ10_003558</name>
</gene>
<reference evidence="1 2" key="1">
    <citation type="journal article" date="2017" name="Biotechnol. Biofuels">
        <title>Differential beta-glucosidase expression as a function of carbon source availability in Talaromyces amestolkiae: a genomic and proteomic approach.</title>
        <authorList>
            <person name="de Eugenio L.I."/>
            <person name="Mendez-Liter J.A."/>
            <person name="Nieto-Dominguez M."/>
            <person name="Alonso L."/>
            <person name="Gil-Munoz J."/>
            <person name="Barriuso J."/>
            <person name="Prieto A."/>
            <person name="Martinez M.J."/>
        </authorList>
    </citation>
    <scope>NUCLEOTIDE SEQUENCE [LARGE SCALE GENOMIC DNA]</scope>
    <source>
        <strain evidence="1 2">CIB</strain>
    </source>
</reference>
<dbReference type="InterPro" id="IPR029058">
    <property type="entry name" value="AB_hydrolase_fold"/>
</dbReference>
<evidence type="ECO:0000313" key="2">
    <source>
        <dbReference type="Proteomes" id="UP000249363"/>
    </source>
</evidence>
<dbReference type="GeneID" id="63792774"/>
<dbReference type="Proteomes" id="UP000249363">
    <property type="component" value="Unassembled WGS sequence"/>
</dbReference>
<organism evidence="1 2">
    <name type="scientific">Talaromyces amestolkiae</name>
    <dbReference type="NCBI Taxonomy" id="1196081"/>
    <lineage>
        <taxon>Eukaryota</taxon>
        <taxon>Fungi</taxon>
        <taxon>Dikarya</taxon>
        <taxon>Ascomycota</taxon>
        <taxon>Pezizomycotina</taxon>
        <taxon>Eurotiomycetes</taxon>
        <taxon>Eurotiomycetidae</taxon>
        <taxon>Eurotiales</taxon>
        <taxon>Trichocomaceae</taxon>
        <taxon>Talaromyces</taxon>
        <taxon>Talaromyces sect. Talaromyces</taxon>
    </lineage>
</organism>
<evidence type="ECO:0000313" key="1">
    <source>
        <dbReference type="EMBL" id="RAO67546.1"/>
    </source>
</evidence>
<comment type="caution">
    <text evidence="1">The sequence shown here is derived from an EMBL/GenBank/DDBJ whole genome shotgun (WGS) entry which is preliminary data.</text>
</comment>
<dbReference type="OrthoDB" id="94039at2759"/>
<protein>
    <submittedName>
        <fullName evidence="1">Uncharacterized protein</fullName>
    </submittedName>
</protein>
<dbReference type="Gene3D" id="3.40.50.1820">
    <property type="entry name" value="alpha/beta hydrolase"/>
    <property type="match status" value="2"/>
</dbReference>
<dbReference type="EMBL" id="MIKG01000005">
    <property type="protein sequence ID" value="RAO67546.1"/>
    <property type="molecule type" value="Genomic_DNA"/>
</dbReference>
<name>A0A364KVF8_TALAM</name>
<dbReference type="SUPFAM" id="SSF53474">
    <property type="entry name" value="alpha/beta-Hydrolases"/>
    <property type="match status" value="1"/>
</dbReference>